<comment type="caution">
    <text evidence="3">The sequence shown here is derived from an EMBL/GenBank/DDBJ whole genome shotgun (WGS) entry which is preliminary data.</text>
</comment>
<feature type="region of interest" description="Disordered" evidence="1">
    <location>
        <begin position="79"/>
        <end position="99"/>
    </location>
</feature>
<organism evidence="3 4">
    <name type="scientific">Nocardia tenerifensis</name>
    <dbReference type="NCBI Taxonomy" id="228006"/>
    <lineage>
        <taxon>Bacteria</taxon>
        <taxon>Bacillati</taxon>
        <taxon>Actinomycetota</taxon>
        <taxon>Actinomycetes</taxon>
        <taxon>Mycobacteriales</taxon>
        <taxon>Nocardiaceae</taxon>
        <taxon>Nocardia</taxon>
    </lineage>
</organism>
<evidence type="ECO:0000256" key="1">
    <source>
        <dbReference type="SAM" id="MobiDB-lite"/>
    </source>
</evidence>
<dbReference type="RefSeq" id="WP_040734695.1">
    <property type="nucleotide sequence ID" value="NZ_QJKF01000014.1"/>
</dbReference>
<gene>
    <name evidence="3" type="ORF">DFR70_114148</name>
</gene>
<reference evidence="3 4" key="1">
    <citation type="submission" date="2018-05" db="EMBL/GenBank/DDBJ databases">
        <title>Genomic Encyclopedia of Type Strains, Phase IV (KMG-IV): sequencing the most valuable type-strain genomes for metagenomic binning, comparative biology and taxonomic classification.</title>
        <authorList>
            <person name="Goeker M."/>
        </authorList>
    </citation>
    <scope>NUCLEOTIDE SEQUENCE [LARGE SCALE GENOMIC DNA]</scope>
    <source>
        <strain evidence="3 4">DSM 44704</strain>
    </source>
</reference>
<dbReference type="AlphaFoldDB" id="A0A318JTC7"/>
<feature type="domain" description="TniQ" evidence="2">
    <location>
        <begin position="11"/>
        <end position="96"/>
    </location>
</feature>
<sequence>MTSDTAPAPLPVRLRPGPGETAESFVIRLAIANHLRPSYLRRYITPGRQGTGCIEPAKLAAVSGRSIPALMRMFPELAERRRPKQQGTTQARREAKQRNDSIKQALYVIIRRDADKGLSGREIQRKHNVGYRTVRAALTLDNPPPRKDYRARERTSIQHHIPEIAAILEATPTATVQDIWNQLLDQHHAEISYSALRHYLTDIRGPSPRPRRNANSAHLQ</sequence>
<accession>A0A318JTC7</accession>
<protein>
    <submittedName>
        <fullName evidence="3">TniQ protein</fullName>
    </submittedName>
</protein>
<name>A0A318JTC7_9NOCA</name>
<evidence type="ECO:0000259" key="2">
    <source>
        <dbReference type="Pfam" id="PF06527"/>
    </source>
</evidence>
<keyword evidence="4" id="KW-1185">Reference proteome</keyword>
<proteinExistence type="predicted"/>
<dbReference type="EMBL" id="QJKF01000014">
    <property type="protein sequence ID" value="PXX58464.1"/>
    <property type="molecule type" value="Genomic_DNA"/>
</dbReference>
<dbReference type="OrthoDB" id="2065409at2"/>
<evidence type="ECO:0000313" key="3">
    <source>
        <dbReference type="EMBL" id="PXX58464.1"/>
    </source>
</evidence>
<evidence type="ECO:0000313" key="4">
    <source>
        <dbReference type="Proteomes" id="UP000247569"/>
    </source>
</evidence>
<dbReference type="Proteomes" id="UP000247569">
    <property type="component" value="Unassembled WGS sequence"/>
</dbReference>
<dbReference type="Pfam" id="PF06527">
    <property type="entry name" value="TniQ"/>
    <property type="match status" value="1"/>
</dbReference>
<dbReference type="InterPro" id="IPR009492">
    <property type="entry name" value="TniQ"/>
</dbReference>